<accession>A0A5R9Q4K2</accession>
<comment type="caution">
    <text evidence="1">The sequence shown here is derived from an EMBL/GenBank/DDBJ whole genome shotgun (WGS) entry which is preliminary data.</text>
</comment>
<gene>
    <name evidence="1" type="ORF">C1E24_04585</name>
</gene>
<dbReference type="SUPFAM" id="SSF56399">
    <property type="entry name" value="ADP-ribosylation"/>
    <property type="match status" value="1"/>
</dbReference>
<dbReference type="PANTHER" id="PTHR34129">
    <property type="entry name" value="BLR1139 PROTEIN"/>
    <property type="match status" value="1"/>
</dbReference>
<dbReference type="EMBL" id="PPSW01000007">
    <property type="protein sequence ID" value="TLX48083.1"/>
    <property type="molecule type" value="Genomic_DNA"/>
</dbReference>
<sequence length="150" mass="17096">MYLFGSNNQISHTEFFHLNDYRAKFRKQISMNANSKVQSRLIQNEELLMQDAIYLILPTDQVAVTLSKAFYTTPSVDTEGFIHACSETQISYVLARFYKDQGPLSLLRVDPNLIKSEVKYEGATNNPELGLFPHIYGQLNTDAIVEVTEI</sequence>
<reference evidence="1 2" key="1">
    <citation type="submission" date="2018-01" db="EMBL/GenBank/DDBJ databases">
        <title>Co-occurrence of chitin degradation, pigmentation and bioactivity in marine Pseudoalteromonas.</title>
        <authorList>
            <person name="Paulsen S."/>
            <person name="Gram L."/>
            <person name="Machado H."/>
        </authorList>
    </citation>
    <scope>NUCLEOTIDE SEQUENCE [LARGE SCALE GENOMIC DNA]</scope>
    <source>
        <strain evidence="1 2">S3663</strain>
    </source>
</reference>
<organism evidence="1 2">
    <name type="scientific">Pseudoalteromonas phenolica</name>
    <dbReference type="NCBI Taxonomy" id="161398"/>
    <lineage>
        <taxon>Bacteria</taxon>
        <taxon>Pseudomonadati</taxon>
        <taxon>Pseudomonadota</taxon>
        <taxon>Gammaproteobacteria</taxon>
        <taxon>Alteromonadales</taxon>
        <taxon>Pseudoalteromonadaceae</taxon>
        <taxon>Pseudoalteromonas</taxon>
    </lineage>
</organism>
<dbReference type="PANTHER" id="PTHR34129:SF1">
    <property type="entry name" value="DUF952 DOMAIN-CONTAINING PROTEIN"/>
    <property type="match status" value="1"/>
</dbReference>
<dbReference type="Proteomes" id="UP000309186">
    <property type="component" value="Unassembled WGS sequence"/>
</dbReference>
<evidence type="ECO:0000313" key="2">
    <source>
        <dbReference type="Proteomes" id="UP000309186"/>
    </source>
</evidence>
<proteinExistence type="predicted"/>
<dbReference type="Pfam" id="PF06108">
    <property type="entry name" value="DUF952"/>
    <property type="match status" value="1"/>
</dbReference>
<evidence type="ECO:0008006" key="3">
    <source>
        <dbReference type="Google" id="ProtNLM"/>
    </source>
</evidence>
<dbReference type="AlphaFoldDB" id="A0A5R9Q4K2"/>
<dbReference type="Gene3D" id="3.20.170.20">
    <property type="entry name" value="Protein of unknown function DUF952"/>
    <property type="match status" value="1"/>
</dbReference>
<protein>
    <recommendedName>
        <fullName evidence="3">DUF952 domain-containing protein</fullName>
    </recommendedName>
</protein>
<dbReference type="InterPro" id="IPR009297">
    <property type="entry name" value="DUF952"/>
</dbReference>
<dbReference type="OrthoDB" id="9798288at2"/>
<evidence type="ECO:0000313" key="1">
    <source>
        <dbReference type="EMBL" id="TLX48083.1"/>
    </source>
</evidence>
<name>A0A5R9Q4K2_9GAMM</name>